<dbReference type="PANTHER" id="PTHR30015:SF7">
    <property type="entry name" value="TYPE IV METHYL-DIRECTED RESTRICTION ENZYME ECOKMRR"/>
    <property type="match status" value="1"/>
</dbReference>
<keyword evidence="3" id="KW-0255">Endonuclease</keyword>
<dbReference type="RefSeq" id="WP_205134409.1">
    <property type="nucleotide sequence ID" value="NZ_JACSNT010000018.1"/>
</dbReference>
<dbReference type="InterPro" id="IPR052906">
    <property type="entry name" value="Type_IV_Methyl-Rstrct_Enzyme"/>
</dbReference>
<keyword evidence="1" id="KW-0804">Transcription</keyword>
<dbReference type="InterPro" id="IPR007759">
    <property type="entry name" value="Asxl_HARE-HTH"/>
</dbReference>
<dbReference type="PROSITE" id="PS51913">
    <property type="entry name" value="HTH_HARE"/>
    <property type="match status" value="1"/>
</dbReference>
<dbReference type="EMBL" id="JACSNV010000020">
    <property type="protein sequence ID" value="MBM6878749.1"/>
    <property type="molecule type" value="Genomic_DNA"/>
</dbReference>
<name>A0ABS2GE19_9FIRM</name>
<keyword evidence="4" id="KW-1185">Reference proteome</keyword>
<evidence type="ECO:0000259" key="2">
    <source>
        <dbReference type="PROSITE" id="PS51913"/>
    </source>
</evidence>
<dbReference type="Proteomes" id="UP000729290">
    <property type="component" value="Unassembled WGS sequence"/>
</dbReference>
<dbReference type="Gene3D" id="3.40.1350.10">
    <property type="match status" value="1"/>
</dbReference>
<dbReference type="InterPro" id="IPR007560">
    <property type="entry name" value="Restrct_endonuc_IV_Mrr"/>
</dbReference>
<gene>
    <name evidence="3" type="ORF">H9X83_11370</name>
</gene>
<dbReference type="Pfam" id="PF05066">
    <property type="entry name" value="HARE-HTH"/>
    <property type="match status" value="1"/>
</dbReference>
<keyword evidence="3" id="KW-0540">Nuclease</keyword>
<dbReference type="InterPro" id="IPR011856">
    <property type="entry name" value="tRNA_endonuc-like_dom_sf"/>
</dbReference>
<organism evidence="3 4">
    <name type="scientific">Anaerotignum lactatifermentans</name>
    <dbReference type="NCBI Taxonomy" id="160404"/>
    <lineage>
        <taxon>Bacteria</taxon>
        <taxon>Bacillati</taxon>
        <taxon>Bacillota</taxon>
        <taxon>Clostridia</taxon>
        <taxon>Lachnospirales</taxon>
        <taxon>Anaerotignaceae</taxon>
        <taxon>Anaerotignum</taxon>
    </lineage>
</organism>
<evidence type="ECO:0000313" key="3">
    <source>
        <dbReference type="EMBL" id="MBM6878749.1"/>
    </source>
</evidence>
<dbReference type="SUPFAM" id="SSF52980">
    <property type="entry name" value="Restriction endonuclease-like"/>
    <property type="match status" value="1"/>
</dbReference>
<dbReference type="PANTHER" id="PTHR30015">
    <property type="entry name" value="MRR RESTRICTION SYSTEM PROTEIN"/>
    <property type="match status" value="1"/>
</dbReference>
<feature type="domain" description="HTH HARE-type" evidence="2">
    <location>
        <begin position="1"/>
        <end position="83"/>
    </location>
</feature>
<protein>
    <submittedName>
        <fullName evidence="3">Restriction endonuclease</fullName>
    </submittedName>
</protein>
<dbReference type="InterPro" id="IPR011335">
    <property type="entry name" value="Restrct_endonuc-II-like"/>
</dbReference>
<keyword evidence="3" id="KW-0378">Hydrolase</keyword>
<evidence type="ECO:0000256" key="1">
    <source>
        <dbReference type="ARBA" id="ARBA00023163"/>
    </source>
</evidence>
<evidence type="ECO:0000313" key="4">
    <source>
        <dbReference type="Proteomes" id="UP000729290"/>
    </source>
</evidence>
<dbReference type="GO" id="GO:0004519">
    <property type="term" value="F:endonuclease activity"/>
    <property type="evidence" value="ECO:0007669"/>
    <property type="project" value="UniProtKB-KW"/>
</dbReference>
<accession>A0ABS2GE19</accession>
<sequence>MTIVEAIKTVLYQAPDGLTSKEIYDEIVKQKLYCFGAKNPLEVVNNQIRRRCVGLDFPTAYPVKVFRIVGHCGNKNKFALYDESIPQEKEQSSKTTKNVTEELPEERIGAALEEHLTSIKQQVLDSILSNSPDFFEHLVLDLLLKMGYGYGKQAGVVTGRPHDGGIDGIISEDKLGLDLIYIQAKRYSPKNKISRNELQSFIGAMEHIQKGVFITTSEFTKDAIQFMNKQQQKNIKLIDGEFLADLLVRYEVGVLPAQSIKIYKIDTDYFNL</sequence>
<reference evidence="3 4" key="1">
    <citation type="journal article" date="2021" name="Sci. Rep.">
        <title>The distribution of antibiotic resistance genes in chicken gut microbiota commensals.</title>
        <authorList>
            <person name="Juricova H."/>
            <person name="Matiasovicova J."/>
            <person name="Kubasova T."/>
            <person name="Cejkova D."/>
            <person name="Rychlik I."/>
        </authorList>
    </citation>
    <scope>NUCLEOTIDE SEQUENCE [LARGE SCALE GENOMIC DNA]</scope>
    <source>
        <strain evidence="3 4">An431b</strain>
    </source>
</reference>
<proteinExistence type="predicted"/>
<comment type="caution">
    <text evidence="3">The sequence shown here is derived from an EMBL/GenBank/DDBJ whole genome shotgun (WGS) entry which is preliminary data.</text>
</comment>
<dbReference type="Pfam" id="PF04471">
    <property type="entry name" value="Mrr_cat"/>
    <property type="match status" value="1"/>
</dbReference>